<sequence>MTILVTGARGNLGGRLFRLLAQRGHAVRGSARAAAGGDGLVELDLTAPAEQAERALRGVEAVFLYPARGPVDGFLRAAGEAGVRHVVLLSSPAAYEAHEHDRALGLAHRAVERALDASGLGYTVLYPSWLATNAARDWAGSVGSTGTVEIAFPEAQFNPIHPDDVAAVAAELLTGRAHRARMQVLTGPRSMRLREVVAELGAALGRELRVEELSREQALERRAAWLPEPVLSALLDAAEAAVGVPAPVTNAVERITGRPARSFGEWAAANREPFEGLS</sequence>
<accession>A0A561UJW0</accession>
<dbReference type="InterPro" id="IPR016040">
    <property type="entry name" value="NAD(P)-bd_dom"/>
</dbReference>
<comment type="caution">
    <text evidence="2">The sequence shown here is derived from an EMBL/GenBank/DDBJ whole genome shotgun (WGS) entry which is preliminary data.</text>
</comment>
<dbReference type="InterPro" id="IPR036291">
    <property type="entry name" value="NAD(P)-bd_dom_sf"/>
</dbReference>
<dbReference type="Proteomes" id="UP000317940">
    <property type="component" value="Unassembled WGS sequence"/>
</dbReference>
<dbReference type="PANTHER" id="PTHR43162">
    <property type="match status" value="1"/>
</dbReference>
<organism evidence="2 3">
    <name type="scientific">Kitasatospora viridis</name>
    <dbReference type="NCBI Taxonomy" id="281105"/>
    <lineage>
        <taxon>Bacteria</taxon>
        <taxon>Bacillati</taxon>
        <taxon>Actinomycetota</taxon>
        <taxon>Actinomycetes</taxon>
        <taxon>Kitasatosporales</taxon>
        <taxon>Streptomycetaceae</taxon>
        <taxon>Kitasatospora</taxon>
    </lineage>
</organism>
<proteinExistence type="predicted"/>
<keyword evidence="3" id="KW-1185">Reference proteome</keyword>
<dbReference type="InterPro" id="IPR051604">
    <property type="entry name" value="Ergot_Alk_Oxidoreductase"/>
</dbReference>
<dbReference type="PANTHER" id="PTHR43162:SF1">
    <property type="entry name" value="PRESTALK A DIFFERENTIATION PROTEIN A"/>
    <property type="match status" value="1"/>
</dbReference>
<dbReference type="EMBL" id="VIWT01000001">
    <property type="protein sequence ID" value="TWF99651.1"/>
    <property type="molecule type" value="Genomic_DNA"/>
</dbReference>
<dbReference type="SUPFAM" id="SSF51735">
    <property type="entry name" value="NAD(P)-binding Rossmann-fold domains"/>
    <property type="match status" value="1"/>
</dbReference>
<name>A0A561UJW0_9ACTN</name>
<protein>
    <submittedName>
        <fullName evidence="2">Uncharacterized protein YbjT (DUF2867 family)</fullName>
    </submittedName>
</protein>
<dbReference type="RefSeq" id="WP_145905873.1">
    <property type="nucleotide sequence ID" value="NZ_BAAAMZ010000006.1"/>
</dbReference>
<evidence type="ECO:0000259" key="1">
    <source>
        <dbReference type="Pfam" id="PF13460"/>
    </source>
</evidence>
<dbReference type="AlphaFoldDB" id="A0A561UJW0"/>
<evidence type="ECO:0000313" key="3">
    <source>
        <dbReference type="Proteomes" id="UP000317940"/>
    </source>
</evidence>
<reference evidence="2 3" key="1">
    <citation type="submission" date="2019-06" db="EMBL/GenBank/DDBJ databases">
        <title>Sequencing the genomes of 1000 actinobacteria strains.</title>
        <authorList>
            <person name="Klenk H.-P."/>
        </authorList>
    </citation>
    <scope>NUCLEOTIDE SEQUENCE [LARGE SCALE GENOMIC DNA]</scope>
    <source>
        <strain evidence="2 3">DSM 44826</strain>
    </source>
</reference>
<dbReference type="Pfam" id="PF13460">
    <property type="entry name" value="NAD_binding_10"/>
    <property type="match status" value="1"/>
</dbReference>
<gene>
    <name evidence="2" type="ORF">FHX73_113498</name>
</gene>
<dbReference type="OrthoDB" id="116343at2"/>
<dbReference type="Gene3D" id="3.40.50.720">
    <property type="entry name" value="NAD(P)-binding Rossmann-like Domain"/>
    <property type="match status" value="1"/>
</dbReference>
<evidence type="ECO:0000313" key="2">
    <source>
        <dbReference type="EMBL" id="TWF99651.1"/>
    </source>
</evidence>
<feature type="domain" description="NAD(P)-binding" evidence="1">
    <location>
        <begin position="7"/>
        <end position="174"/>
    </location>
</feature>